<dbReference type="PANTHER" id="PTHR34239">
    <property type="entry name" value="APPLE DOMAIN-CONTAINING PROTEIN"/>
    <property type="match status" value="1"/>
</dbReference>
<reference evidence="2 3" key="1">
    <citation type="submission" date="2015-12" db="EMBL/GenBank/DDBJ databases">
        <title>The genome of Folsomia candida.</title>
        <authorList>
            <person name="Faddeeva A."/>
            <person name="Derks M.F."/>
            <person name="Anvar Y."/>
            <person name="Smit S."/>
            <person name="Van Straalen N."/>
            <person name="Roelofs D."/>
        </authorList>
    </citation>
    <scope>NUCLEOTIDE SEQUENCE [LARGE SCALE GENOMIC DNA]</scope>
    <source>
        <strain evidence="2 3">VU population</strain>
        <tissue evidence="2">Whole body</tissue>
    </source>
</reference>
<accession>A0A226EGD0</accession>
<evidence type="ECO:0000313" key="2">
    <source>
        <dbReference type="EMBL" id="OXA56622.1"/>
    </source>
</evidence>
<feature type="region of interest" description="Disordered" evidence="1">
    <location>
        <begin position="295"/>
        <end position="316"/>
    </location>
</feature>
<organism evidence="2 3">
    <name type="scientific">Folsomia candida</name>
    <name type="common">Springtail</name>
    <dbReference type="NCBI Taxonomy" id="158441"/>
    <lineage>
        <taxon>Eukaryota</taxon>
        <taxon>Metazoa</taxon>
        <taxon>Ecdysozoa</taxon>
        <taxon>Arthropoda</taxon>
        <taxon>Hexapoda</taxon>
        <taxon>Collembola</taxon>
        <taxon>Entomobryomorpha</taxon>
        <taxon>Isotomoidea</taxon>
        <taxon>Isotomidae</taxon>
        <taxon>Proisotominae</taxon>
        <taxon>Folsomia</taxon>
    </lineage>
</organism>
<comment type="caution">
    <text evidence="2">The sequence shown here is derived from an EMBL/GenBank/DDBJ whole genome shotgun (WGS) entry which is preliminary data.</text>
</comment>
<keyword evidence="3" id="KW-1185">Reference proteome</keyword>
<evidence type="ECO:0000256" key="1">
    <source>
        <dbReference type="SAM" id="MobiDB-lite"/>
    </source>
</evidence>
<sequence>MADKPDSNSLSEVLAKMNEHDEALKALKSMPEMISKLSEAVGIAGSSGEDKEIKKSTWSLGLSDEETEDDICNKMINGDSEKEQGNREDPEIKGLLQDIEKETDFDEDLLPQIAEGFGKTVLRSLTKESKEKLKISLEIPNNCKQFVPPKINSEIWRILPSNARLSDVKNQQLQHTLSASLAALSKIANIVVSRKREIPKETTNSIVKLAMDAGNIIGDQIQVINSNRRQDVKKHLNPEYMGICNAQISQSEWLFGSDLNESLKASKATASLIRQTASRPPNRYQPYIMRPRSNLGSLNWNRPFRPNYQRGSGQFRQSAVHRPFLQQNQQYNQQKNRKF</sequence>
<evidence type="ECO:0000313" key="3">
    <source>
        <dbReference type="Proteomes" id="UP000198287"/>
    </source>
</evidence>
<dbReference type="PANTHER" id="PTHR34239:SF2">
    <property type="entry name" value="TRANSPOSABLE ELEMENT P TRANSPOSASE_THAP9 CONSERVED DOMAIN-CONTAINING PROTEIN"/>
    <property type="match status" value="1"/>
</dbReference>
<dbReference type="AlphaFoldDB" id="A0A226EGD0"/>
<name>A0A226EGD0_FOLCA</name>
<protein>
    <submittedName>
        <fullName evidence="2">Uncharacterized protein</fullName>
    </submittedName>
</protein>
<dbReference type="EMBL" id="LNIX01000004">
    <property type="protein sequence ID" value="OXA56622.1"/>
    <property type="molecule type" value="Genomic_DNA"/>
</dbReference>
<gene>
    <name evidence="2" type="ORF">Fcan01_09105</name>
</gene>
<proteinExistence type="predicted"/>
<dbReference type="OrthoDB" id="7701249at2759"/>
<dbReference type="Proteomes" id="UP000198287">
    <property type="component" value="Unassembled WGS sequence"/>
</dbReference>